<dbReference type="AlphaFoldDB" id="A0A7V3N4T5"/>
<dbReference type="Gene3D" id="3.90.79.10">
    <property type="entry name" value="Nucleoside Triphosphate Pyrophosphohydrolase"/>
    <property type="match status" value="1"/>
</dbReference>
<dbReference type="SUPFAM" id="SSF55811">
    <property type="entry name" value="Nudix"/>
    <property type="match status" value="1"/>
</dbReference>
<gene>
    <name evidence="1" type="ORF">ENV41_00690</name>
</gene>
<dbReference type="InterPro" id="IPR015797">
    <property type="entry name" value="NUDIX_hydrolase-like_dom_sf"/>
</dbReference>
<dbReference type="GO" id="GO:0016787">
    <property type="term" value="F:hydrolase activity"/>
    <property type="evidence" value="ECO:0007669"/>
    <property type="project" value="UniProtKB-KW"/>
</dbReference>
<reference evidence="1" key="1">
    <citation type="journal article" date="2020" name="mSystems">
        <title>Genome- and Community-Level Interaction Insights into Carbon Utilization and Element Cycling Functions of Hydrothermarchaeota in Hydrothermal Sediment.</title>
        <authorList>
            <person name="Zhou Z."/>
            <person name="Liu Y."/>
            <person name="Xu W."/>
            <person name="Pan J."/>
            <person name="Luo Z.H."/>
            <person name="Li M."/>
        </authorList>
    </citation>
    <scope>NUCLEOTIDE SEQUENCE [LARGE SCALE GENOMIC DNA]</scope>
    <source>
        <strain evidence="1">SpSt-757</strain>
    </source>
</reference>
<dbReference type="EMBL" id="DTGG01000022">
    <property type="protein sequence ID" value="HFZ08638.1"/>
    <property type="molecule type" value="Genomic_DNA"/>
</dbReference>
<comment type="caution">
    <text evidence="1">The sequence shown here is derived from an EMBL/GenBank/DDBJ whole genome shotgun (WGS) entry which is preliminary data.</text>
</comment>
<accession>A0A7V3N4T5</accession>
<evidence type="ECO:0000313" key="1">
    <source>
        <dbReference type="EMBL" id="HFZ08638.1"/>
    </source>
</evidence>
<proteinExistence type="predicted"/>
<keyword evidence="1" id="KW-0378">Hydrolase</keyword>
<sequence length="163" mass="18951">MDAIVAIEALIKDPRKGLPEEVFLLISRLTPMVNVDLLIKDTLDRTLLTWREDDYFGSGWHIPGGIVRFKELIADRIKIVAKEELGMEVEFDPQPLAINEVIHPTRKDRGHFISLLFRCYPITQPDEAKRYNFGKPEAGQWKWHSTCPDDILPVHEMYRKNIK</sequence>
<name>A0A7V3N4T5_UNCC3</name>
<organism evidence="1">
    <name type="scientific">candidate division CPR3 bacterium</name>
    <dbReference type="NCBI Taxonomy" id="2268181"/>
    <lineage>
        <taxon>Bacteria</taxon>
        <taxon>Bacteria division CPR3</taxon>
    </lineage>
</organism>
<protein>
    <submittedName>
        <fullName evidence="1">NUDIX hydrolase</fullName>
    </submittedName>
</protein>